<dbReference type="InterPro" id="IPR036322">
    <property type="entry name" value="WD40_repeat_dom_sf"/>
</dbReference>
<feature type="region of interest" description="Disordered" evidence="8">
    <location>
        <begin position="249"/>
        <end position="299"/>
    </location>
</feature>
<feature type="repeat" description="WD" evidence="7">
    <location>
        <begin position="55"/>
        <end position="89"/>
    </location>
</feature>
<reference evidence="10" key="2">
    <citation type="submission" date="2015-01" db="EMBL/GenBank/DDBJ databases">
        <title>Evolutionary Origins and Diversification of the Mycorrhizal Mutualists.</title>
        <authorList>
            <consortium name="DOE Joint Genome Institute"/>
            <consortium name="Mycorrhizal Genomics Consortium"/>
            <person name="Kohler A."/>
            <person name="Kuo A."/>
            <person name="Nagy L.G."/>
            <person name="Floudas D."/>
            <person name="Copeland A."/>
            <person name="Barry K.W."/>
            <person name="Cichocki N."/>
            <person name="Veneault-Fourrey C."/>
            <person name="LaButti K."/>
            <person name="Lindquist E.A."/>
            <person name="Lipzen A."/>
            <person name="Lundell T."/>
            <person name="Morin E."/>
            <person name="Murat C."/>
            <person name="Riley R."/>
            <person name="Ohm R."/>
            <person name="Sun H."/>
            <person name="Tunlid A."/>
            <person name="Henrissat B."/>
            <person name="Grigoriev I.V."/>
            <person name="Hibbett D.S."/>
            <person name="Martin F."/>
        </authorList>
    </citation>
    <scope>NUCLEOTIDE SEQUENCE [LARGE SCALE GENOMIC DNA]</scope>
    <source>
        <strain evidence="10">Ve08.2h10</strain>
    </source>
</reference>
<evidence type="ECO:0000256" key="8">
    <source>
        <dbReference type="SAM" id="MobiDB-lite"/>
    </source>
</evidence>
<dbReference type="STRING" id="930991.A0A0D0E4M9"/>
<dbReference type="HOGENOM" id="CLU_023695_0_0_1"/>
<proteinExistence type="inferred from homology"/>
<dbReference type="PROSITE" id="PS50082">
    <property type="entry name" value="WD_REPEATS_2"/>
    <property type="match status" value="1"/>
</dbReference>
<evidence type="ECO:0000256" key="5">
    <source>
        <dbReference type="ARBA" id="ARBA00023242"/>
    </source>
</evidence>
<dbReference type="GO" id="GO:0005829">
    <property type="term" value="C:cytosol"/>
    <property type="evidence" value="ECO:0007669"/>
    <property type="project" value="TreeGrafter"/>
</dbReference>
<evidence type="ECO:0000256" key="4">
    <source>
        <dbReference type="ARBA" id="ARBA00022737"/>
    </source>
</evidence>
<dbReference type="PROSITE" id="PS00678">
    <property type="entry name" value="WD_REPEATS_1"/>
    <property type="match status" value="1"/>
</dbReference>
<keyword evidence="2 6" id="KW-0853">WD repeat</keyword>
<dbReference type="PANTHER" id="PTHR16288:SF0">
    <property type="entry name" value="TRNA (GUANINE-N(7)-)-METHYLTRANSFERASE NON-CATALYTIC SUBUNIT WDR4"/>
    <property type="match status" value="1"/>
</dbReference>
<dbReference type="Proteomes" id="UP000054538">
    <property type="component" value="Unassembled WGS sequence"/>
</dbReference>
<sequence>MPRYPHTRLFNHPHRLVVLSGPHIQLLDTETGHVLHTTANFTEQDKDACFKSGPIRCAGISREGRYLATAGDDKRLKIWDLESLTVLSARELAKKPTSIEFTKSNDILVSDKFGDVFKYPLHPSAGPDIRDKSNDVLISHENPSGAELVLGHASLLTTFLLAPDEQFIITSDRDEHIRVSWYPQGYTIESYCLGHEKYVSAIHLPIFAPAILVSGGGDLDLKVWDWMTGRLERNISVFTTVEPFIKVKAQTRKHESQDDGESGEGTSKAKGRRKNKAKGKRHRTSSQEPEDSSVQLAEESTRTFGATETVFVVHRIGSFVSRSENHIVFSAVGATAIFEFLLAENDDQPKIRHFDFGNPVIDFTLLGDGTIWALLDADYPGGAHVTTDNRHKLVREIRWSTDQV</sequence>
<protein>
    <submittedName>
        <fullName evidence="9">Uncharacterized protein</fullName>
    </submittedName>
</protein>
<evidence type="ECO:0000256" key="6">
    <source>
        <dbReference type="HAMAP-Rule" id="MF_03056"/>
    </source>
</evidence>
<dbReference type="GO" id="GO:0043527">
    <property type="term" value="C:tRNA methyltransferase complex"/>
    <property type="evidence" value="ECO:0007669"/>
    <property type="project" value="TreeGrafter"/>
</dbReference>
<dbReference type="EMBL" id="KN824862">
    <property type="protein sequence ID" value="KIK99356.1"/>
    <property type="molecule type" value="Genomic_DNA"/>
</dbReference>
<comment type="subcellular location">
    <subcellularLocation>
        <location evidence="1 6">Nucleus</location>
    </subcellularLocation>
</comment>
<name>A0A0D0E4M9_9AGAM</name>
<accession>A0A0D0E4M9</accession>
<comment type="pathway">
    <text evidence="6">tRNA modification; N(7)-methylguanine-tRNA biosynthesis.</text>
</comment>
<dbReference type="InterPro" id="IPR015943">
    <property type="entry name" value="WD40/YVTN_repeat-like_dom_sf"/>
</dbReference>
<dbReference type="Gene3D" id="2.130.10.10">
    <property type="entry name" value="YVTN repeat-like/Quinoprotein amine dehydrogenase"/>
    <property type="match status" value="2"/>
</dbReference>
<dbReference type="OrthoDB" id="339900at2759"/>
<dbReference type="GO" id="GO:0005634">
    <property type="term" value="C:nucleus"/>
    <property type="evidence" value="ECO:0007669"/>
    <property type="project" value="UniProtKB-SubCell"/>
</dbReference>
<dbReference type="UniPathway" id="UPA00989"/>
<dbReference type="Pfam" id="PF00400">
    <property type="entry name" value="WD40"/>
    <property type="match status" value="1"/>
</dbReference>
<dbReference type="InterPro" id="IPR001680">
    <property type="entry name" value="WD40_rpt"/>
</dbReference>
<keyword evidence="5 6" id="KW-0539">Nucleus</keyword>
<gene>
    <name evidence="9" type="ORF">PAXRUDRAFT_542294</name>
</gene>
<evidence type="ECO:0000313" key="10">
    <source>
        <dbReference type="Proteomes" id="UP000054538"/>
    </source>
</evidence>
<keyword evidence="10" id="KW-1185">Reference proteome</keyword>
<dbReference type="HAMAP" id="MF_03056">
    <property type="entry name" value="TRM82"/>
    <property type="match status" value="1"/>
</dbReference>
<dbReference type="InterPro" id="IPR019775">
    <property type="entry name" value="WD40_repeat_CS"/>
</dbReference>
<keyword evidence="4 6" id="KW-0677">Repeat</keyword>
<feature type="compositionally biased region" description="Basic residues" evidence="8">
    <location>
        <begin position="269"/>
        <end position="284"/>
    </location>
</feature>
<evidence type="ECO:0000256" key="3">
    <source>
        <dbReference type="ARBA" id="ARBA00022694"/>
    </source>
</evidence>
<dbReference type="AlphaFoldDB" id="A0A0D0E4M9"/>
<dbReference type="PANTHER" id="PTHR16288">
    <property type="entry name" value="WD40 REPEAT PROTEIN 4"/>
    <property type="match status" value="1"/>
</dbReference>
<evidence type="ECO:0000256" key="2">
    <source>
        <dbReference type="ARBA" id="ARBA00022574"/>
    </source>
</evidence>
<evidence type="ECO:0000256" key="1">
    <source>
        <dbReference type="ARBA" id="ARBA00004123"/>
    </source>
</evidence>
<comment type="function">
    <text evidence="6">Required for the formation of N(7)-methylguanine at position 46 (m7G46) in tRNA. In the complex, it is required to stabilize and induce conformational changes of the catalytic subunit.</text>
</comment>
<evidence type="ECO:0000256" key="7">
    <source>
        <dbReference type="PROSITE-ProRule" id="PRU00221"/>
    </source>
</evidence>
<reference evidence="9 10" key="1">
    <citation type="submission" date="2014-04" db="EMBL/GenBank/DDBJ databases">
        <authorList>
            <consortium name="DOE Joint Genome Institute"/>
            <person name="Kuo A."/>
            <person name="Kohler A."/>
            <person name="Jargeat P."/>
            <person name="Nagy L.G."/>
            <person name="Floudas D."/>
            <person name="Copeland A."/>
            <person name="Barry K.W."/>
            <person name="Cichocki N."/>
            <person name="Veneault-Fourrey C."/>
            <person name="LaButti K."/>
            <person name="Lindquist E.A."/>
            <person name="Lipzen A."/>
            <person name="Lundell T."/>
            <person name="Morin E."/>
            <person name="Murat C."/>
            <person name="Sun H."/>
            <person name="Tunlid A."/>
            <person name="Henrissat B."/>
            <person name="Grigoriev I.V."/>
            <person name="Hibbett D.S."/>
            <person name="Martin F."/>
            <person name="Nordberg H.P."/>
            <person name="Cantor M.N."/>
            <person name="Hua S.X."/>
        </authorList>
    </citation>
    <scope>NUCLEOTIDE SEQUENCE [LARGE SCALE GENOMIC DNA]</scope>
    <source>
        <strain evidence="9 10">Ve08.2h10</strain>
    </source>
</reference>
<organism evidence="9 10">
    <name type="scientific">Paxillus rubicundulus Ve08.2h10</name>
    <dbReference type="NCBI Taxonomy" id="930991"/>
    <lineage>
        <taxon>Eukaryota</taxon>
        <taxon>Fungi</taxon>
        <taxon>Dikarya</taxon>
        <taxon>Basidiomycota</taxon>
        <taxon>Agaricomycotina</taxon>
        <taxon>Agaricomycetes</taxon>
        <taxon>Agaricomycetidae</taxon>
        <taxon>Boletales</taxon>
        <taxon>Paxilineae</taxon>
        <taxon>Paxillaceae</taxon>
        <taxon>Paxillus</taxon>
    </lineage>
</organism>
<dbReference type="SMART" id="SM00320">
    <property type="entry name" value="WD40"/>
    <property type="match status" value="3"/>
</dbReference>
<dbReference type="FunCoup" id="A0A0D0E4M9">
    <property type="interactions" value="233"/>
</dbReference>
<dbReference type="InterPro" id="IPR028884">
    <property type="entry name" value="Trm82"/>
</dbReference>
<dbReference type="GO" id="GO:0106004">
    <property type="term" value="P:tRNA (guanine-N7)-methylation"/>
    <property type="evidence" value="ECO:0007669"/>
    <property type="project" value="UniProtKB-UniRule"/>
</dbReference>
<dbReference type="InParanoid" id="A0A0D0E4M9"/>
<keyword evidence="3 6" id="KW-0819">tRNA processing</keyword>
<comment type="similarity">
    <text evidence="6">Belongs to the WD repeat TRM82 family.</text>
</comment>
<dbReference type="SUPFAM" id="SSF50978">
    <property type="entry name" value="WD40 repeat-like"/>
    <property type="match status" value="1"/>
</dbReference>
<evidence type="ECO:0000313" key="9">
    <source>
        <dbReference type="EMBL" id="KIK99356.1"/>
    </source>
</evidence>